<evidence type="ECO:0000313" key="2">
    <source>
        <dbReference type="Proteomes" id="UP000799324"/>
    </source>
</evidence>
<accession>A0A6A6SYM2</accession>
<dbReference type="EMBL" id="MU004419">
    <property type="protein sequence ID" value="KAF2651693.1"/>
    <property type="molecule type" value="Genomic_DNA"/>
</dbReference>
<dbReference type="Proteomes" id="UP000799324">
    <property type="component" value="Unassembled WGS sequence"/>
</dbReference>
<evidence type="ECO:0000313" key="1">
    <source>
        <dbReference type="EMBL" id="KAF2651693.1"/>
    </source>
</evidence>
<dbReference type="AlphaFoldDB" id="A0A6A6SYM2"/>
<reference evidence="1" key="1">
    <citation type="journal article" date="2020" name="Stud. Mycol.">
        <title>101 Dothideomycetes genomes: a test case for predicting lifestyles and emergence of pathogens.</title>
        <authorList>
            <person name="Haridas S."/>
            <person name="Albert R."/>
            <person name="Binder M."/>
            <person name="Bloem J."/>
            <person name="Labutti K."/>
            <person name="Salamov A."/>
            <person name="Andreopoulos B."/>
            <person name="Baker S."/>
            <person name="Barry K."/>
            <person name="Bills G."/>
            <person name="Bluhm B."/>
            <person name="Cannon C."/>
            <person name="Castanera R."/>
            <person name="Culley D."/>
            <person name="Daum C."/>
            <person name="Ezra D."/>
            <person name="Gonzalez J."/>
            <person name="Henrissat B."/>
            <person name="Kuo A."/>
            <person name="Liang C."/>
            <person name="Lipzen A."/>
            <person name="Lutzoni F."/>
            <person name="Magnuson J."/>
            <person name="Mondo S."/>
            <person name="Nolan M."/>
            <person name="Ohm R."/>
            <person name="Pangilinan J."/>
            <person name="Park H.-J."/>
            <person name="Ramirez L."/>
            <person name="Alfaro M."/>
            <person name="Sun H."/>
            <person name="Tritt A."/>
            <person name="Yoshinaga Y."/>
            <person name="Zwiers L.-H."/>
            <person name="Turgeon B."/>
            <person name="Goodwin S."/>
            <person name="Spatafora J."/>
            <person name="Crous P."/>
            <person name="Grigoriev I."/>
        </authorList>
    </citation>
    <scope>NUCLEOTIDE SEQUENCE</scope>
    <source>
        <strain evidence="1">CBS 122681</strain>
    </source>
</reference>
<name>A0A6A6SYM2_9PLEO</name>
<keyword evidence="2" id="KW-1185">Reference proteome</keyword>
<organism evidence="1 2">
    <name type="scientific">Lophiostoma macrostomum CBS 122681</name>
    <dbReference type="NCBI Taxonomy" id="1314788"/>
    <lineage>
        <taxon>Eukaryota</taxon>
        <taxon>Fungi</taxon>
        <taxon>Dikarya</taxon>
        <taxon>Ascomycota</taxon>
        <taxon>Pezizomycotina</taxon>
        <taxon>Dothideomycetes</taxon>
        <taxon>Pleosporomycetidae</taxon>
        <taxon>Pleosporales</taxon>
        <taxon>Lophiostomataceae</taxon>
        <taxon>Lophiostoma</taxon>
    </lineage>
</organism>
<gene>
    <name evidence="1" type="ORF">K491DRAFT_760874</name>
</gene>
<proteinExistence type="predicted"/>
<sequence>MLKMRSCYFLSLSAPEKDDILLHKAPPNYRKPTSNGGGLSTLRTAQESRVHQATQSTPWTAPRRYPMQSRDRRVQIICEHIRRASVNRSPLLRGAAALQGECRLLIGGAVNACPYEALSYTWGDPNLTVDIRAMNMWCPSPSVLPTPFVASDTLTA</sequence>
<protein>
    <submittedName>
        <fullName evidence="1">Uncharacterized protein</fullName>
    </submittedName>
</protein>